<evidence type="ECO:0000313" key="9">
    <source>
        <dbReference type="EMBL" id="MFC4754169.1"/>
    </source>
</evidence>
<dbReference type="Pfam" id="PF01958">
    <property type="entry name" value="Asp_DH_C"/>
    <property type="match status" value="1"/>
</dbReference>
<evidence type="ECO:0000313" key="10">
    <source>
        <dbReference type="Proteomes" id="UP001595836"/>
    </source>
</evidence>
<comment type="pathway">
    <text evidence="6">Cofactor biosynthesis; NAD(+) biosynthesis; iminoaspartate from L-aspartate (dehydrogenase route): step 1/1.</text>
</comment>
<feature type="binding site" evidence="6">
    <location>
        <position position="127"/>
    </location>
    <ligand>
        <name>NAD(+)</name>
        <dbReference type="ChEBI" id="CHEBI:57540"/>
    </ligand>
</feature>
<dbReference type="InterPro" id="IPR002811">
    <property type="entry name" value="Asp_DH"/>
</dbReference>
<keyword evidence="2 6" id="KW-0662">Pyridine nucleotide biosynthesis</keyword>
<comment type="similarity">
    <text evidence="1 6">Belongs to the L-aspartate dehydrogenase family.</text>
</comment>
<proteinExistence type="inferred from homology"/>
<feature type="domain" description="Aspartate/homoserine dehydrogenase NAD-binding" evidence="8">
    <location>
        <begin position="21"/>
        <end position="112"/>
    </location>
</feature>
<keyword evidence="10" id="KW-1185">Reference proteome</keyword>
<comment type="catalytic activity">
    <reaction evidence="6">
        <text>L-aspartate + NAD(+) + H2O = oxaloacetate + NH4(+) + NADH + H(+)</text>
        <dbReference type="Rhea" id="RHEA:11788"/>
        <dbReference type="ChEBI" id="CHEBI:15377"/>
        <dbReference type="ChEBI" id="CHEBI:15378"/>
        <dbReference type="ChEBI" id="CHEBI:16452"/>
        <dbReference type="ChEBI" id="CHEBI:28938"/>
        <dbReference type="ChEBI" id="CHEBI:29991"/>
        <dbReference type="ChEBI" id="CHEBI:57540"/>
        <dbReference type="ChEBI" id="CHEBI:57945"/>
        <dbReference type="EC" id="1.4.1.21"/>
    </reaction>
</comment>
<comment type="caution">
    <text evidence="9">The sequence shown here is derived from an EMBL/GenBank/DDBJ whole genome shotgun (WGS) entry which is preliminary data.</text>
</comment>
<name>A0ABV9PPH6_9ACTN</name>
<dbReference type="Gene3D" id="3.30.360.10">
    <property type="entry name" value="Dihydrodipicolinate Reductase, domain 2"/>
    <property type="match status" value="1"/>
</dbReference>
<dbReference type="HAMAP" id="MF_01265">
    <property type="entry name" value="NadX"/>
    <property type="match status" value="1"/>
</dbReference>
<keyword evidence="3 6" id="KW-0521">NADP</keyword>
<comment type="catalytic activity">
    <reaction evidence="6">
        <text>L-aspartate + NADP(+) + H2O = oxaloacetate + NH4(+) + NADPH + H(+)</text>
        <dbReference type="Rhea" id="RHEA:11784"/>
        <dbReference type="ChEBI" id="CHEBI:15377"/>
        <dbReference type="ChEBI" id="CHEBI:15378"/>
        <dbReference type="ChEBI" id="CHEBI:16452"/>
        <dbReference type="ChEBI" id="CHEBI:28938"/>
        <dbReference type="ChEBI" id="CHEBI:29991"/>
        <dbReference type="ChEBI" id="CHEBI:57783"/>
        <dbReference type="ChEBI" id="CHEBI:58349"/>
        <dbReference type="EC" id="1.4.1.21"/>
    </reaction>
</comment>
<dbReference type="InterPro" id="IPR020626">
    <property type="entry name" value="Asp_DH_prok"/>
</dbReference>
<dbReference type="Gene3D" id="3.40.50.720">
    <property type="entry name" value="NAD(P)-binding Rossmann-like Domain"/>
    <property type="match status" value="1"/>
</dbReference>
<organism evidence="9 10">
    <name type="scientific">Dietzia aurantiaca</name>
    <dbReference type="NCBI Taxonomy" id="983873"/>
    <lineage>
        <taxon>Bacteria</taxon>
        <taxon>Bacillati</taxon>
        <taxon>Actinomycetota</taxon>
        <taxon>Actinomycetes</taxon>
        <taxon>Mycobacteriales</taxon>
        <taxon>Dietziaceae</taxon>
        <taxon>Dietzia</taxon>
    </lineage>
</organism>
<dbReference type="SUPFAM" id="SSF51735">
    <property type="entry name" value="NAD(P)-binding Rossmann-fold domains"/>
    <property type="match status" value="1"/>
</dbReference>
<evidence type="ECO:0000256" key="6">
    <source>
        <dbReference type="HAMAP-Rule" id="MF_01265"/>
    </source>
</evidence>
<reference evidence="10" key="1">
    <citation type="journal article" date="2019" name="Int. J. Syst. Evol. Microbiol.">
        <title>The Global Catalogue of Microorganisms (GCM) 10K type strain sequencing project: providing services to taxonomists for standard genome sequencing and annotation.</title>
        <authorList>
            <consortium name="The Broad Institute Genomics Platform"/>
            <consortium name="The Broad Institute Genome Sequencing Center for Infectious Disease"/>
            <person name="Wu L."/>
            <person name="Ma J."/>
        </authorList>
    </citation>
    <scope>NUCLEOTIDE SEQUENCE [LARGE SCALE GENOMIC DNA]</scope>
    <source>
        <strain evidence="10">JCM 11882</strain>
    </source>
</reference>
<feature type="binding site" evidence="6">
    <location>
        <position position="187"/>
    </location>
    <ligand>
        <name>NAD(+)</name>
        <dbReference type="ChEBI" id="CHEBI:57540"/>
    </ligand>
</feature>
<comment type="miscellaneous">
    <text evidence="6">The iminoaspartate product is unstable in aqueous solution and can decompose to oxaloacetate and ammonia.</text>
</comment>
<sequence length="281" mass="28855">MTPPPPSPVASDRPLRVAVIGSGAIGGAVVEAIEKGRVPDAQLVSVLRSDSTDAEFDRAIAAADVVVEATTVAAAEEYIPRVTATGKDIIVCSCGVFARHENPRHLIGASAAPGAARAGRVLVPAGAVGGLDVLAAAARAGTADARLRHYTIKSPAALGVEGGLTEHREVFRGSAREAALEYPRTSNASVALALATLGLDRVEVIVLADPRVTRTRHVVEWESPMGSYEMSFENCLDPDSGGRTSAITAWSVAELLIGIHDGVGPGAVVLDPPVEGVPMGP</sequence>
<gene>
    <name evidence="6" type="primary">nadX</name>
    <name evidence="9" type="ORF">ACFO7U_05160</name>
</gene>
<dbReference type="SUPFAM" id="SSF55347">
    <property type="entry name" value="Glyceraldehyde-3-phosphate dehydrogenase-like, C-terminal domain"/>
    <property type="match status" value="1"/>
</dbReference>
<protein>
    <recommendedName>
        <fullName evidence="6">L-aspartate dehydrogenase</fullName>
        <ecNumber evidence="6">1.4.1.21</ecNumber>
    </recommendedName>
</protein>
<comment type="function">
    <text evidence="6">Specifically catalyzes the NAD or NADP-dependent dehydrogenation of L-aspartate to iminoaspartate.</text>
</comment>
<evidence type="ECO:0000256" key="4">
    <source>
        <dbReference type="ARBA" id="ARBA00023002"/>
    </source>
</evidence>
<keyword evidence="4 6" id="KW-0560">Oxidoreductase</keyword>
<dbReference type="InterPro" id="IPR005106">
    <property type="entry name" value="Asp/hSer_DH_NAD-bd"/>
</dbReference>
<evidence type="ECO:0000256" key="1">
    <source>
        <dbReference type="ARBA" id="ARBA00008331"/>
    </source>
</evidence>
<keyword evidence="5 6" id="KW-0520">NAD</keyword>
<evidence type="ECO:0000256" key="2">
    <source>
        <dbReference type="ARBA" id="ARBA00022642"/>
    </source>
</evidence>
<evidence type="ECO:0000256" key="5">
    <source>
        <dbReference type="ARBA" id="ARBA00023027"/>
    </source>
</evidence>
<feature type="domain" description="Aspartate dehydrogenase" evidence="7">
    <location>
        <begin position="165"/>
        <end position="252"/>
    </location>
</feature>
<feature type="active site" evidence="6">
    <location>
        <position position="217"/>
    </location>
</feature>
<evidence type="ECO:0000256" key="3">
    <source>
        <dbReference type="ARBA" id="ARBA00022857"/>
    </source>
</evidence>
<dbReference type="InterPro" id="IPR036291">
    <property type="entry name" value="NAD(P)-bd_dom_sf"/>
</dbReference>
<dbReference type="Proteomes" id="UP001595836">
    <property type="component" value="Unassembled WGS sequence"/>
</dbReference>
<dbReference type="PANTHER" id="PTHR31873:SF6">
    <property type="entry name" value="ASPARTATE DEHYDROGENASE DOMAIN-CONTAINING PROTEIN"/>
    <property type="match status" value="1"/>
</dbReference>
<evidence type="ECO:0000259" key="8">
    <source>
        <dbReference type="Pfam" id="PF03447"/>
    </source>
</evidence>
<accession>A0ABV9PPH6</accession>
<dbReference type="EMBL" id="JBHSHP010000014">
    <property type="protein sequence ID" value="MFC4754169.1"/>
    <property type="molecule type" value="Genomic_DNA"/>
</dbReference>
<evidence type="ECO:0000259" key="7">
    <source>
        <dbReference type="Pfam" id="PF01958"/>
    </source>
</evidence>
<dbReference type="RefSeq" id="WP_344994127.1">
    <property type="nucleotide sequence ID" value="NZ_BAABCD010000038.1"/>
</dbReference>
<dbReference type="Pfam" id="PF03447">
    <property type="entry name" value="NAD_binding_3"/>
    <property type="match status" value="1"/>
</dbReference>
<dbReference type="PANTHER" id="PTHR31873">
    <property type="entry name" value="L-ASPARTATE DEHYDROGENASE-RELATED"/>
    <property type="match status" value="1"/>
</dbReference>
<dbReference type="EC" id="1.4.1.21" evidence="6"/>